<dbReference type="SUPFAM" id="SSF55729">
    <property type="entry name" value="Acyl-CoA N-acyltransferases (Nat)"/>
    <property type="match status" value="1"/>
</dbReference>
<accession>A0A835Z2V3</accession>
<evidence type="ECO:0008006" key="3">
    <source>
        <dbReference type="Google" id="ProtNLM"/>
    </source>
</evidence>
<keyword evidence="2" id="KW-1185">Reference proteome</keyword>
<dbReference type="Proteomes" id="UP000664859">
    <property type="component" value="Unassembled WGS sequence"/>
</dbReference>
<evidence type="ECO:0000313" key="2">
    <source>
        <dbReference type="Proteomes" id="UP000664859"/>
    </source>
</evidence>
<protein>
    <recommendedName>
        <fullName evidence="3">N-acetyltransferase domain-containing protein</fullName>
    </recommendedName>
</protein>
<sequence>MAFFSDDGSTMPTLGEAIRDMATAYFTRLRMRTLSTSAAGWSGSPRCLTGSFTTPEGVAQLCLKASTQSGNIPTLVVQQLYVPEASRGRGVCRTLLRSTIPDLATRAGFTQVIVHCSDNEPLRAVLLGWGNEQYTECSFGMFYKALSNVQSLQWGEPLVETPTCVVLQKPPSRATTAH</sequence>
<evidence type="ECO:0000313" key="1">
    <source>
        <dbReference type="EMBL" id="KAG5184025.1"/>
    </source>
</evidence>
<dbReference type="InterPro" id="IPR016181">
    <property type="entry name" value="Acyl_CoA_acyltransferase"/>
</dbReference>
<proteinExistence type="predicted"/>
<dbReference type="AlphaFoldDB" id="A0A835Z2V3"/>
<organism evidence="1 2">
    <name type="scientific">Tribonema minus</name>
    <dbReference type="NCBI Taxonomy" id="303371"/>
    <lineage>
        <taxon>Eukaryota</taxon>
        <taxon>Sar</taxon>
        <taxon>Stramenopiles</taxon>
        <taxon>Ochrophyta</taxon>
        <taxon>PX clade</taxon>
        <taxon>Xanthophyceae</taxon>
        <taxon>Tribonematales</taxon>
        <taxon>Tribonemataceae</taxon>
        <taxon>Tribonema</taxon>
    </lineage>
</organism>
<name>A0A835Z2V3_9STRA</name>
<comment type="caution">
    <text evidence="1">The sequence shown here is derived from an EMBL/GenBank/DDBJ whole genome shotgun (WGS) entry which is preliminary data.</text>
</comment>
<reference evidence="1" key="1">
    <citation type="submission" date="2021-02" db="EMBL/GenBank/DDBJ databases">
        <title>First Annotated Genome of the Yellow-green Alga Tribonema minus.</title>
        <authorList>
            <person name="Mahan K.M."/>
        </authorList>
    </citation>
    <scope>NUCLEOTIDE SEQUENCE</scope>
    <source>
        <strain evidence="1">UTEX B ZZ1240</strain>
    </source>
</reference>
<dbReference type="EMBL" id="JAFCMP010000179">
    <property type="protein sequence ID" value="KAG5184025.1"/>
    <property type="molecule type" value="Genomic_DNA"/>
</dbReference>
<dbReference type="Gene3D" id="3.40.630.30">
    <property type="match status" value="1"/>
</dbReference>
<gene>
    <name evidence="1" type="ORF">JKP88DRAFT_277289</name>
</gene>